<dbReference type="InterPro" id="IPR052042">
    <property type="entry name" value="Tail_sheath_structural"/>
</dbReference>
<keyword evidence="2" id="KW-1185">Reference proteome</keyword>
<comment type="caution">
    <text evidence="1">The sequence shown here is derived from an EMBL/GenBank/DDBJ whole genome shotgun (WGS) entry which is preliminary data.</text>
</comment>
<gene>
    <name evidence="1" type="ORF">ACFPQ9_38195</name>
</gene>
<dbReference type="PANTHER" id="PTHR35861:SF1">
    <property type="entry name" value="PHAGE TAIL SHEATH PROTEIN"/>
    <property type="match status" value="1"/>
</dbReference>
<dbReference type="Proteomes" id="UP001596263">
    <property type="component" value="Unassembled WGS sequence"/>
</dbReference>
<name>A0ABW0CX79_STRCD</name>
<organism evidence="1 2">
    <name type="scientific">Streptomyces coerulescens</name>
    <dbReference type="NCBI Taxonomy" id="29304"/>
    <lineage>
        <taxon>Bacteria</taxon>
        <taxon>Bacillati</taxon>
        <taxon>Actinomycetota</taxon>
        <taxon>Actinomycetes</taxon>
        <taxon>Kitasatosporales</taxon>
        <taxon>Streptomycetaceae</taxon>
        <taxon>Streptomyces</taxon>
    </lineage>
</organism>
<dbReference type="RefSeq" id="WP_380863641.1">
    <property type="nucleotide sequence ID" value="NZ_JBHSKM010000044.1"/>
</dbReference>
<dbReference type="Gene3D" id="3.40.50.11780">
    <property type="match status" value="2"/>
</dbReference>
<dbReference type="EMBL" id="JBHSKM010000044">
    <property type="protein sequence ID" value="MFC5219673.1"/>
    <property type="molecule type" value="Genomic_DNA"/>
</dbReference>
<proteinExistence type="predicted"/>
<dbReference type="PANTHER" id="PTHR35861">
    <property type="match status" value="1"/>
</dbReference>
<evidence type="ECO:0000313" key="2">
    <source>
        <dbReference type="Proteomes" id="UP001596263"/>
    </source>
</evidence>
<protein>
    <recommendedName>
        <fullName evidence="3">Phage tail sheath protein</fullName>
    </recommendedName>
</protein>
<reference evidence="2" key="1">
    <citation type="journal article" date="2019" name="Int. J. Syst. Evol. Microbiol.">
        <title>The Global Catalogue of Microorganisms (GCM) 10K type strain sequencing project: providing services to taxonomists for standard genome sequencing and annotation.</title>
        <authorList>
            <consortium name="The Broad Institute Genomics Platform"/>
            <consortium name="The Broad Institute Genome Sequencing Center for Infectious Disease"/>
            <person name="Wu L."/>
            <person name="Ma J."/>
        </authorList>
    </citation>
    <scope>NUCLEOTIDE SEQUENCE [LARGE SCALE GENOMIC DNA]</scope>
    <source>
        <strain evidence="2">KCTC 42586</strain>
    </source>
</reference>
<sequence length="680" mass="71826">MTPPAPTELFGPQSAALGPPGVYLAPDVTAVPRPGVRMDVCAFVGVAPRGPAWEGVDDHALADPLLFEGRARSSAVPVEDWAEYEELFGGYDGPGLLPHAVAAFFAQGGRRAYVVRVVPRSPAPDLTSPEPPARAVLKFADRVRDDAGGRLRLQARNEGTWGNLLTATLRFRTTPLPVPELEGRMLVLAPGASVPVGTLLRLRSSDGADELRVVTGLTRRHARHGGGWERLAALDAPVTGPLERAEEVTGDLDVIDGDPARTRAERFTGLGLTAEHPRWLGAVLSADSRLVEPVGVPRAALPADARLAPAEAELAGHGSDRYHLIGAEDFFGADASDPQAPPAGLDALRDLPDCASVVVPDLYTPAERPATVDVSVPVTFAGAAFAPCVPPPGTRRPTPQPRTELPGLRLDPALRADRAEIVARQRRVVAFAEREGMVALLDVPPGLSAKGVLDWRAAFDSSCAAAYHGWLRVPDPVADRLVTVPPAPYAAGVIAAVERTRGLPFGPAQVVLTDVVDVAEGPGRRGGTEGQALRALHQAGINVCVLGRDGVRITAARTLARDPAWSQLTARRVVSHLERTLHQQLAWVVFEPNGALLRDRLRLAVENMLLDLFTAGAFAGGGPSDSFFVRVPAVGTPAGPASAEADLICEIGVAPSTPLEFLLVRLLRTDDGMLRTEGGP</sequence>
<evidence type="ECO:0008006" key="3">
    <source>
        <dbReference type="Google" id="ProtNLM"/>
    </source>
</evidence>
<evidence type="ECO:0000313" key="1">
    <source>
        <dbReference type="EMBL" id="MFC5219673.1"/>
    </source>
</evidence>
<accession>A0ABW0CX79</accession>